<accession>A0A314XVC1</accession>
<name>A0A314XVC1_PRUYE</name>
<protein>
    <submittedName>
        <fullName evidence="1">Uncharacterized protein</fullName>
    </submittedName>
</protein>
<dbReference type="AlphaFoldDB" id="A0A314XVC1"/>
<dbReference type="Proteomes" id="UP000250321">
    <property type="component" value="Unassembled WGS sequence"/>
</dbReference>
<keyword evidence="2" id="KW-1185">Reference proteome</keyword>
<reference evidence="1 2" key="1">
    <citation type="submission" date="2018-02" db="EMBL/GenBank/DDBJ databases">
        <title>Draft genome of wild Prunus yedoensis var. nudiflora.</title>
        <authorList>
            <person name="Baek S."/>
            <person name="Kim J.-H."/>
            <person name="Choi K."/>
            <person name="Kim G.-B."/>
            <person name="Cho A."/>
            <person name="Jang H."/>
            <person name="Shin C.-H."/>
            <person name="Yu H.-J."/>
            <person name="Mun J.-H."/>
        </authorList>
    </citation>
    <scope>NUCLEOTIDE SEQUENCE [LARGE SCALE GENOMIC DNA]</scope>
    <source>
        <strain evidence="2">cv. Jeju island</strain>
        <tissue evidence="1">Leaf</tissue>
    </source>
</reference>
<sequence>MAEKGAPLLHHCTKRRRRSIASTSRASNKWSDLRHELLDLIFEKLVYNFVDVLRYNVFCLVWWTG</sequence>
<evidence type="ECO:0000313" key="1">
    <source>
        <dbReference type="EMBL" id="PQP98301.1"/>
    </source>
</evidence>
<comment type="caution">
    <text evidence="1">The sequence shown here is derived from an EMBL/GenBank/DDBJ whole genome shotgun (WGS) entry which is preliminary data.</text>
</comment>
<proteinExistence type="predicted"/>
<organism evidence="1 2">
    <name type="scientific">Prunus yedoensis var. nudiflora</name>
    <dbReference type="NCBI Taxonomy" id="2094558"/>
    <lineage>
        <taxon>Eukaryota</taxon>
        <taxon>Viridiplantae</taxon>
        <taxon>Streptophyta</taxon>
        <taxon>Embryophyta</taxon>
        <taxon>Tracheophyta</taxon>
        <taxon>Spermatophyta</taxon>
        <taxon>Magnoliopsida</taxon>
        <taxon>eudicotyledons</taxon>
        <taxon>Gunneridae</taxon>
        <taxon>Pentapetalae</taxon>
        <taxon>rosids</taxon>
        <taxon>fabids</taxon>
        <taxon>Rosales</taxon>
        <taxon>Rosaceae</taxon>
        <taxon>Amygdaloideae</taxon>
        <taxon>Amygdaleae</taxon>
        <taxon>Prunus</taxon>
    </lineage>
</organism>
<evidence type="ECO:0000313" key="2">
    <source>
        <dbReference type="Proteomes" id="UP000250321"/>
    </source>
</evidence>
<dbReference type="EMBL" id="PJQY01001908">
    <property type="protein sequence ID" value="PQP98301.1"/>
    <property type="molecule type" value="Genomic_DNA"/>
</dbReference>
<gene>
    <name evidence="1" type="ORF">Pyn_37602</name>
</gene>